<dbReference type="InterPro" id="IPR050106">
    <property type="entry name" value="HistidinolP_aminotransfase"/>
</dbReference>
<evidence type="ECO:0000313" key="12">
    <source>
        <dbReference type="EMBL" id="TCS99936.1"/>
    </source>
</evidence>
<evidence type="ECO:0000256" key="3">
    <source>
        <dbReference type="ARBA" id="ARBA00012748"/>
    </source>
</evidence>
<sequence length="354" mass="38704">MSTAPGGNEREHGGTDAGPPVVWDFSTNANACGPAPQALARVRAAAHGRYPDPVYTELRAALARWHGVEPERIVVAASASEAIMRLSAWCARQGWRRVWLPRHGYGEYRHAAHVWGLCTVDDPVQAHLAWLCEPNSPLGQDESPETVMRVLARPCPVVVADLAYAPLRLQGRAVLDDGVRRHLWQLWSPNKALGLTGVRAAYLVAPAHVAQDALAALQALAPSWPLGADGVALLHAWVQPDVQRWLQATLPTLAQWRQALVDGLRHRGWQVLDSVAPFVCARPSRPPEVGRLRAAGIKLRDATSFGLPGWWRLSAQPPQALEALWQALDEDGRPHVALHRPRRVGDVPAAEVSR</sequence>
<keyword evidence="6 12" id="KW-0808">Transferase</keyword>
<accession>A0A4R3LPK2</accession>
<dbReference type="PANTHER" id="PTHR43643:SF6">
    <property type="entry name" value="HISTIDINOL-PHOSPHATE AMINOTRANSFERASE"/>
    <property type="match status" value="1"/>
</dbReference>
<dbReference type="AlphaFoldDB" id="A0A4R3LPK2"/>
<evidence type="ECO:0000313" key="13">
    <source>
        <dbReference type="EMBL" id="TSE23321.1"/>
    </source>
</evidence>
<name>A0A4R3LPK2_9BURK</name>
<dbReference type="Gene3D" id="3.40.640.10">
    <property type="entry name" value="Type I PLP-dependent aspartate aminotransferase-like (Major domain)"/>
    <property type="match status" value="1"/>
</dbReference>
<dbReference type="InterPro" id="IPR015424">
    <property type="entry name" value="PyrdxlP-dep_Trfase"/>
</dbReference>
<dbReference type="InterPro" id="IPR004839">
    <property type="entry name" value="Aminotransferase_I/II_large"/>
</dbReference>
<keyword evidence="8" id="KW-0368">Histidine biosynthesis</keyword>
<dbReference type="GO" id="GO:0000105">
    <property type="term" value="P:L-histidine biosynthetic process"/>
    <property type="evidence" value="ECO:0007669"/>
    <property type="project" value="UniProtKB-KW"/>
</dbReference>
<comment type="caution">
    <text evidence="12">The sequence shown here is derived from an EMBL/GenBank/DDBJ whole genome shotgun (WGS) entry which is preliminary data.</text>
</comment>
<comment type="pathway">
    <text evidence="1">Amino-acid biosynthesis; L-histidine biosynthesis; L-histidine from 5-phospho-alpha-D-ribose 1-diphosphate: step 7/9.</text>
</comment>
<organism evidence="12 14">
    <name type="scientific">Tepidimonas ignava</name>
    <dbReference type="NCBI Taxonomy" id="114249"/>
    <lineage>
        <taxon>Bacteria</taxon>
        <taxon>Pseudomonadati</taxon>
        <taxon>Pseudomonadota</taxon>
        <taxon>Betaproteobacteria</taxon>
        <taxon>Burkholderiales</taxon>
        <taxon>Tepidimonas</taxon>
    </lineage>
</organism>
<dbReference type="CDD" id="cd00609">
    <property type="entry name" value="AAT_like"/>
    <property type="match status" value="1"/>
</dbReference>
<feature type="domain" description="Aminotransferase class I/classII large" evidence="11">
    <location>
        <begin position="129"/>
        <end position="327"/>
    </location>
</feature>
<evidence type="ECO:0000259" key="11">
    <source>
        <dbReference type="Pfam" id="PF00155"/>
    </source>
</evidence>
<dbReference type="OrthoDB" id="9813612at2"/>
<dbReference type="PANTHER" id="PTHR43643">
    <property type="entry name" value="HISTIDINOL-PHOSPHATE AMINOTRANSFERASE 2"/>
    <property type="match status" value="1"/>
</dbReference>
<dbReference type="Proteomes" id="UP000315577">
    <property type="component" value="Unassembled WGS sequence"/>
</dbReference>
<evidence type="ECO:0000256" key="4">
    <source>
        <dbReference type="ARBA" id="ARBA00022576"/>
    </source>
</evidence>
<gene>
    <name evidence="13" type="primary">hisC</name>
    <name evidence="12" type="ORF">EDC36_101210</name>
    <name evidence="13" type="ORF">Tigna_00704</name>
</gene>
<evidence type="ECO:0000256" key="10">
    <source>
        <dbReference type="SAM" id="MobiDB-lite"/>
    </source>
</evidence>
<reference evidence="13 15" key="2">
    <citation type="submission" date="2019-07" db="EMBL/GenBank/DDBJ databases">
        <title>Tepidimonas ignava SPS-1037 draft genome.</title>
        <authorList>
            <person name="Da Costa M.S."/>
            <person name="Froufe H.J.C."/>
            <person name="Egas C."/>
            <person name="Albuquerque L."/>
        </authorList>
    </citation>
    <scope>NUCLEOTIDE SEQUENCE [LARGE SCALE GENOMIC DNA]</scope>
    <source>
        <strain evidence="13 15">SPS-1037</strain>
    </source>
</reference>
<feature type="region of interest" description="Disordered" evidence="10">
    <location>
        <begin position="1"/>
        <end position="20"/>
    </location>
</feature>
<dbReference type="RefSeq" id="WP_132961391.1">
    <property type="nucleotide sequence ID" value="NZ_SMAH01000001.1"/>
</dbReference>
<evidence type="ECO:0000256" key="8">
    <source>
        <dbReference type="ARBA" id="ARBA00023102"/>
    </source>
</evidence>
<dbReference type="InterPro" id="IPR015421">
    <property type="entry name" value="PyrdxlP-dep_Trfase_major"/>
</dbReference>
<dbReference type="SUPFAM" id="SSF53383">
    <property type="entry name" value="PLP-dependent transferases"/>
    <property type="match status" value="1"/>
</dbReference>
<dbReference type="Pfam" id="PF00155">
    <property type="entry name" value="Aminotran_1_2"/>
    <property type="match status" value="2"/>
</dbReference>
<dbReference type="Gene3D" id="3.90.1150.10">
    <property type="entry name" value="Aspartate Aminotransferase, domain 1"/>
    <property type="match status" value="1"/>
</dbReference>
<dbReference type="GO" id="GO:0004400">
    <property type="term" value="F:histidinol-phosphate transaminase activity"/>
    <property type="evidence" value="ECO:0007669"/>
    <property type="project" value="UniProtKB-EC"/>
</dbReference>
<evidence type="ECO:0000313" key="15">
    <source>
        <dbReference type="Proteomes" id="UP000315577"/>
    </source>
</evidence>
<keyword evidence="5" id="KW-0028">Amino-acid biosynthesis</keyword>
<dbReference type="GO" id="GO:0030170">
    <property type="term" value="F:pyridoxal phosphate binding"/>
    <property type="evidence" value="ECO:0007669"/>
    <property type="project" value="InterPro"/>
</dbReference>
<evidence type="ECO:0000256" key="7">
    <source>
        <dbReference type="ARBA" id="ARBA00022898"/>
    </source>
</evidence>
<comment type="similarity">
    <text evidence="2">Belongs to the class-II pyridoxal-phosphate-dependent aminotransferase family. Histidinol-phosphate aminotransferase subfamily.</text>
</comment>
<keyword evidence="15" id="KW-1185">Reference proteome</keyword>
<reference evidence="12 14" key="1">
    <citation type="submission" date="2019-03" db="EMBL/GenBank/DDBJ databases">
        <title>Genomic Encyclopedia of Type Strains, Phase IV (KMG-IV): sequencing the most valuable type-strain genomes for metagenomic binning, comparative biology and taxonomic classification.</title>
        <authorList>
            <person name="Goeker M."/>
        </authorList>
    </citation>
    <scope>NUCLEOTIDE SEQUENCE [LARGE SCALE GENOMIC DNA]</scope>
    <source>
        <strain evidence="12 14">DSM 12034</strain>
    </source>
</reference>
<evidence type="ECO:0000256" key="1">
    <source>
        <dbReference type="ARBA" id="ARBA00005011"/>
    </source>
</evidence>
<dbReference type="Proteomes" id="UP000295536">
    <property type="component" value="Unassembled WGS sequence"/>
</dbReference>
<keyword evidence="7" id="KW-0663">Pyridoxal phosphate</keyword>
<dbReference type="InterPro" id="IPR015422">
    <property type="entry name" value="PyrdxlP-dep_Trfase_small"/>
</dbReference>
<feature type="domain" description="Aminotransferase class I/classII large" evidence="11">
    <location>
        <begin position="45"/>
        <end position="113"/>
    </location>
</feature>
<proteinExistence type="inferred from homology"/>
<evidence type="ECO:0000313" key="14">
    <source>
        <dbReference type="Proteomes" id="UP000295536"/>
    </source>
</evidence>
<dbReference type="EC" id="2.6.1.9" evidence="3"/>
<dbReference type="EMBL" id="SMAH01000001">
    <property type="protein sequence ID" value="TCS99936.1"/>
    <property type="molecule type" value="Genomic_DNA"/>
</dbReference>
<evidence type="ECO:0000256" key="5">
    <source>
        <dbReference type="ARBA" id="ARBA00022605"/>
    </source>
</evidence>
<protein>
    <recommendedName>
        <fullName evidence="3">histidinol-phosphate transaminase</fullName>
        <ecNumber evidence="3">2.6.1.9</ecNumber>
    </recommendedName>
</protein>
<dbReference type="EMBL" id="VJNC01000003">
    <property type="protein sequence ID" value="TSE23321.1"/>
    <property type="molecule type" value="Genomic_DNA"/>
</dbReference>
<comment type="catalytic activity">
    <reaction evidence="9">
        <text>L-histidinol phosphate + 2-oxoglutarate = 3-(imidazol-4-yl)-2-oxopropyl phosphate + L-glutamate</text>
        <dbReference type="Rhea" id="RHEA:23744"/>
        <dbReference type="ChEBI" id="CHEBI:16810"/>
        <dbReference type="ChEBI" id="CHEBI:29985"/>
        <dbReference type="ChEBI" id="CHEBI:57766"/>
        <dbReference type="ChEBI" id="CHEBI:57980"/>
        <dbReference type="EC" id="2.6.1.9"/>
    </reaction>
</comment>
<evidence type="ECO:0000256" key="2">
    <source>
        <dbReference type="ARBA" id="ARBA00007970"/>
    </source>
</evidence>
<evidence type="ECO:0000256" key="9">
    <source>
        <dbReference type="ARBA" id="ARBA00047481"/>
    </source>
</evidence>
<keyword evidence="4 12" id="KW-0032">Aminotransferase</keyword>
<evidence type="ECO:0000256" key="6">
    <source>
        <dbReference type="ARBA" id="ARBA00022679"/>
    </source>
</evidence>